<dbReference type="SUPFAM" id="SSF52540">
    <property type="entry name" value="P-loop containing nucleoside triphosphate hydrolases"/>
    <property type="match status" value="1"/>
</dbReference>
<dbReference type="PROSITE" id="PS00676">
    <property type="entry name" value="SIGMA54_INTERACT_2"/>
    <property type="match status" value="1"/>
</dbReference>
<evidence type="ECO:0000256" key="1">
    <source>
        <dbReference type="ARBA" id="ARBA00022741"/>
    </source>
</evidence>
<name>A0ABS8JNR6_9BURK</name>
<dbReference type="InterPro" id="IPR009057">
    <property type="entry name" value="Homeodomain-like_sf"/>
</dbReference>
<dbReference type="InterPro" id="IPR025662">
    <property type="entry name" value="Sigma_54_int_dom_ATP-bd_1"/>
</dbReference>
<dbReference type="Gene3D" id="1.10.8.60">
    <property type="match status" value="1"/>
</dbReference>
<dbReference type="PRINTS" id="PR01590">
    <property type="entry name" value="HTHFIS"/>
</dbReference>
<keyword evidence="9" id="KW-1185">Reference proteome</keyword>
<dbReference type="Pfam" id="PF25601">
    <property type="entry name" value="AAA_lid_14"/>
    <property type="match status" value="1"/>
</dbReference>
<dbReference type="SUPFAM" id="SSF55781">
    <property type="entry name" value="GAF domain-like"/>
    <property type="match status" value="1"/>
</dbReference>
<feature type="compositionally biased region" description="Low complexity" evidence="6">
    <location>
        <begin position="307"/>
        <end position="320"/>
    </location>
</feature>
<dbReference type="Pfam" id="PF00158">
    <property type="entry name" value="Sigma54_activat"/>
    <property type="match status" value="1"/>
</dbReference>
<dbReference type="RefSeq" id="WP_230507728.1">
    <property type="nucleotide sequence ID" value="NZ_JAJITD010000001.1"/>
</dbReference>
<keyword evidence="2" id="KW-0067">ATP-binding</keyword>
<dbReference type="InterPro" id="IPR029016">
    <property type="entry name" value="GAF-like_dom_sf"/>
</dbReference>
<dbReference type="InterPro" id="IPR002197">
    <property type="entry name" value="HTH_Fis"/>
</dbReference>
<dbReference type="Pfam" id="PF02954">
    <property type="entry name" value="HTH_8"/>
    <property type="match status" value="1"/>
</dbReference>
<protein>
    <submittedName>
        <fullName evidence="8">Sigma-54-dependent Fis family transcriptional regulator</fullName>
    </submittedName>
</protein>
<dbReference type="Gene3D" id="3.40.50.300">
    <property type="entry name" value="P-loop containing nucleotide triphosphate hydrolases"/>
    <property type="match status" value="1"/>
</dbReference>
<feature type="region of interest" description="Disordered" evidence="6">
    <location>
        <begin position="305"/>
        <end position="330"/>
    </location>
</feature>
<keyword evidence="4" id="KW-0238">DNA-binding</keyword>
<proteinExistence type="predicted"/>
<keyword evidence="5" id="KW-0804">Transcription</keyword>
<dbReference type="PANTHER" id="PTHR32071:SF77">
    <property type="entry name" value="TRANSCRIPTIONAL REGULATORY PROTEIN"/>
    <property type="match status" value="1"/>
</dbReference>
<keyword evidence="3" id="KW-0805">Transcription regulation</keyword>
<dbReference type="InterPro" id="IPR027417">
    <property type="entry name" value="P-loop_NTPase"/>
</dbReference>
<evidence type="ECO:0000256" key="2">
    <source>
        <dbReference type="ARBA" id="ARBA00022840"/>
    </source>
</evidence>
<dbReference type="PROSITE" id="PS00675">
    <property type="entry name" value="SIGMA54_INTERACT_1"/>
    <property type="match status" value="1"/>
</dbReference>
<dbReference type="PROSITE" id="PS50045">
    <property type="entry name" value="SIGMA54_INTERACT_4"/>
    <property type="match status" value="1"/>
</dbReference>
<comment type="caution">
    <text evidence="8">The sequence shown here is derived from an EMBL/GenBank/DDBJ whole genome shotgun (WGS) entry which is preliminary data.</text>
</comment>
<evidence type="ECO:0000256" key="5">
    <source>
        <dbReference type="ARBA" id="ARBA00023163"/>
    </source>
</evidence>
<feature type="domain" description="Sigma-54 factor interaction" evidence="7">
    <location>
        <begin position="339"/>
        <end position="569"/>
    </location>
</feature>
<dbReference type="InterPro" id="IPR003593">
    <property type="entry name" value="AAA+_ATPase"/>
</dbReference>
<evidence type="ECO:0000313" key="9">
    <source>
        <dbReference type="Proteomes" id="UP001431019"/>
    </source>
</evidence>
<reference evidence="8 9" key="1">
    <citation type="submission" date="2021-11" db="EMBL/GenBank/DDBJ databases">
        <authorList>
            <person name="Oh E.-T."/>
            <person name="Kim S.-B."/>
        </authorList>
    </citation>
    <scope>NUCLEOTIDE SEQUENCE [LARGE SCALE GENOMIC DNA]</scope>
    <source>
        <strain evidence="8 9">MMS20-SJTR3</strain>
    </source>
</reference>
<keyword evidence="1" id="KW-0547">Nucleotide-binding</keyword>
<accession>A0ABS8JNR6</accession>
<evidence type="ECO:0000256" key="4">
    <source>
        <dbReference type="ARBA" id="ARBA00023125"/>
    </source>
</evidence>
<dbReference type="CDD" id="cd00009">
    <property type="entry name" value="AAA"/>
    <property type="match status" value="1"/>
</dbReference>
<gene>
    <name evidence="8" type="ORF">LJ656_02740</name>
</gene>
<dbReference type="EMBL" id="JAJITD010000001">
    <property type="protein sequence ID" value="MCC8391492.1"/>
    <property type="molecule type" value="Genomic_DNA"/>
</dbReference>
<dbReference type="SUPFAM" id="SSF46689">
    <property type="entry name" value="Homeodomain-like"/>
    <property type="match status" value="1"/>
</dbReference>
<evidence type="ECO:0000259" key="7">
    <source>
        <dbReference type="PROSITE" id="PS50045"/>
    </source>
</evidence>
<dbReference type="Proteomes" id="UP001431019">
    <property type="component" value="Unassembled WGS sequence"/>
</dbReference>
<evidence type="ECO:0000256" key="6">
    <source>
        <dbReference type="SAM" id="MobiDB-lite"/>
    </source>
</evidence>
<dbReference type="Gene3D" id="1.10.10.60">
    <property type="entry name" value="Homeodomain-like"/>
    <property type="match status" value="1"/>
</dbReference>
<dbReference type="PANTHER" id="PTHR32071">
    <property type="entry name" value="TRANSCRIPTIONAL REGULATORY PROTEIN"/>
    <property type="match status" value="1"/>
</dbReference>
<sequence>MHDHVRPAAAATAMRATDWPAPAIQKAHERSETFGLCASARPDYEVLSKPGLELKREQNRVLCAHAMPVMESLREQIANTQSMIVLTNAEGLILHSIGDDDFLARAEKVALRPGANWAEDRQGTNAIGTALAEGCAMVVHGDQHYLAANRFLTCSSVPILDPYGDAIGVLDVTGDYRSYHQHTMALAKMSVQMIENHLFTTTFQETLRVSFHSRPEFLGTLMEGIVAFTSDGRFLSANRSAQFQLGMSLAGLRAHTLSSLFQTTSAQLIDRTRASVDPHLMLNLPSGAVVCARVQFRHASLADGGRPSVAQHAAQHAVRAPAREEPAQTPAGLSRLSYLDTGDPQVAAVIAKVRRVIGKDIPILINGETGTGKELLAQAIHNDSPRHAGPFVAVNCASIPETLIESELFGYEEGAFTGARRKGALGKLLQANGGTLFLDEIGDMPYALQVRLLRVLQERVVNPLGSTRSIAVDVAIICATHRDLREMIAQNRFREDLYYRLNGLVVRLPRLCERTDLAVVIQKMLLRESAAVADRAPLHVAPDVMALFERCPWPGNFRQLGNLLRTAAAMVDADGEIRREHLPDDFFDDLRSSAQICALERGAGAGGFVPESARLQDVTASAIAAALARHGGNVSAAARELGVSRNTIYRKMPAVEPGRGADDF</sequence>
<organism evidence="8 9">
    <name type="scientific">Paraburkholderia sejongensis</name>
    <dbReference type="NCBI Taxonomy" id="2886946"/>
    <lineage>
        <taxon>Bacteria</taxon>
        <taxon>Pseudomonadati</taxon>
        <taxon>Pseudomonadota</taxon>
        <taxon>Betaproteobacteria</taxon>
        <taxon>Burkholderiales</taxon>
        <taxon>Burkholderiaceae</taxon>
        <taxon>Paraburkholderia</taxon>
    </lineage>
</organism>
<dbReference type="InterPro" id="IPR025943">
    <property type="entry name" value="Sigma_54_int_dom_ATP-bd_2"/>
</dbReference>
<dbReference type="SMART" id="SM00382">
    <property type="entry name" value="AAA"/>
    <property type="match status" value="1"/>
</dbReference>
<dbReference type="InterPro" id="IPR058031">
    <property type="entry name" value="AAA_lid_NorR"/>
</dbReference>
<dbReference type="Gene3D" id="3.30.450.40">
    <property type="match status" value="1"/>
</dbReference>
<dbReference type="Pfam" id="PF01590">
    <property type="entry name" value="GAF"/>
    <property type="match status" value="1"/>
</dbReference>
<evidence type="ECO:0000313" key="8">
    <source>
        <dbReference type="EMBL" id="MCC8391492.1"/>
    </source>
</evidence>
<evidence type="ECO:0000256" key="3">
    <source>
        <dbReference type="ARBA" id="ARBA00023015"/>
    </source>
</evidence>
<dbReference type="InterPro" id="IPR003018">
    <property type="entry name" value="GAF"/>
</dbReference>
<dbReference type="InterPro" id="IPR002078">
    <property type="entry name" value="Sigma_54_int"/>
</dbReference>